<dbReference type="EMBL" id="FNVR01000001">
    <property type="protein sequence ID" value="SEF41454.1"/>
    <property type="molecule type" value="Genomic_DNA"/>
</dbReference>
<dbReference type="GO" id="GO:0016740">
    <property type="term" value="F:transferase activity"/>
    <property type="evidence" value="ECO:0007669"/>
    <property type="project" value="UniProtKB-KW"/>
</dbReference>
<dbReference type="Proteomes" id="UP000236736">
    <property type="component" value="Unassembled WGS sequence"/>
</dbReference>
<keyword evidence="1" id="KW-0472">Membrane</keyword>
<keyword evidence="3" id="KW-1185">Reference proteome</keyword>
<organism evidence="2 3">
    <name type="scientific">Algoriphagus boritolerans DSM 17298 = JCM 18970</name>
    <dbReference type="NCBI Taxonomy" id="1120964"/>
    <lineage>
        <taxon>Bacteria</taxon>
        <taxon>Pseudomonadati</taxon>
        <taxon>Bacteroidota</taxon>
        <taxon>Cytophagia</taxon>
        <taxon>Cytophagales</taxon>
        <taxon>Cyclobacteriaceae</taxon>
        <taxon>Algoriphagus</taxon>
    </lineage>
</organism>
<gene>
    <name evidence="2" type="ORF">SAMN03080598_00097</name>
</gene>
<dbReference type="STRING" id="1120964.GCA_001313265_00096"/>
<evidence type="ECO:0000313" key="3">
    <source>
        <dbReference type="Proteomes" id="UP000236736"/>
    </source>
</evidence>
<keyword evidence="2" id="KW-0808">Transferase</keyword>
<dbReference type="SUPFAM" id="SSF53756">
    <property type="entry name" value="UDP-Glycosyltransferase/glycogen phosphorylase"/>
    <property type="match status" value="1"/>
</dbReference>
<accession>A0A1H5RTL8</accession>
<keyword evidence="1" id="KW-1133">Transmembrane helix</keyword>
<feature type="transmembrane region" description="Helical" evidence="1">
    <location>
        <begin position="66"/>
        <end position="85"/>
    </location>
</feature>
<name>A0A1H5RTL8_9BACT</name>
<protein>
    <submittedName>
        <fullName evidence="2">Glycosyltransferase involved in cell wall bisynthesis</fullName>
    </submittedName>
</protein>
<evidence type="ECO:0000256" key="1">
    <source>
        <dbReference type="SAM" id="Phobius"/>
    </source>
</evidence>
<sequence length="433" mass="49224">MTEIAGYYHNLAIGLRENGICVSEFYLSNHAFKYNEENSTSPLLFRIYRRLKLKRKEVRSNVISRIFYYSFGSLISYCFLFWALLKFDIFVFGFGTSILNDNKDLKLLRKLNKKVISVIIHGSESRPPYINGAKRLPNGNFYSPSELSRMSQLMKAQLEVIEQNSDFVLAAPFTSQFLEKPFINHFCIGLPFKSKITHLLNNDVTGDSSVRILHSPSKPEAKGTFAIREIIQSLKDKGYNIDYIEIINKPNSVVIDELQKCDFVIDQLYSDTPLAGFATEAAFYGKPAIVGGYGWETLKSLLPRNIFPPSEICQPMQLEDSIIKLIVNKQYRLELGRQAFEFVTEHWEAKVVSAKFAKLFSGEIDPDWYINPSEVNYVFGAGVSASEGKYLVSEIIKQRGKEGLSLKGNKSLESAFINFANERSQVDLSESTF</sequence>
<reference evidence="3" key="1">
    <citation type="submission" date="2016-10" db="EMBL/GenBank/DDBJ databases">
        <authorList>
            <person name="Varghese N."/>
            <person name="Submissions S."/>
        </authorList>
    </citation>
    <scope>NUCLEOTIDE SEQUENCE [LARGE SCALE GENOMIC DNA]</scope>
    <source>
        <strain evidence="3">DSM 17298</strain>
    </source>
</reference>
<dbReference type="AlphaFoldDB" id="A0A1H5RTL8"/>
<evidence type="ECO:0000313" key="2">
    <source>
        <dbReference type="EMBL" id="SEF41454.1"/>
    </source>
</evidence>
<keyword evidence="1" id="KW-0812">Transmembrane</keyword>
<proteinExistence type="predicted"/>